<dbReference type="InterPro" id="IPR050229">
    <property type="entry name" value="GlpE_sulfurtransferase"/>
</dbReference>
<accession>A0A3D3REW6</accession>
<evidence type="ECO:0000259" key="2">
    <source>
        <dbReference type="PROSITE" id="PS50206"/>
    </source>
</evidence>
<dbReference type="Proteomes" id="UP000263642">
    <property type="component" value="Unassembled WGS sequence"/>
</dbReference>
<feature type="signal peptide" evidence="1">
    <location>
        <begin position="1"/>
        <end position="24"/>
    </location>
</feature>
<dbReference type="InterPro" id="IPR036873">
    <property type="entry name" value="Rhodanese-like_dom_sf"/>
</dbReference>
<dbReference type="RefSeq" id="WP_155366718.1">
    <property type="nucleotide sequence ID" value="NZ_CAXAST010000016.1"/>
</dbReference>
<feature type="domain" description="Rhodanese" evidence="2">
    <location>
        <begin position="39"/>
        <end position="132"/>
    </location>
</feature>
<reference evidence="3 4" key="1">
    <citation type="journal article" date="2018" name="Nat. Biotechnol.">
        <title>A standardized bacterial taxonomy based on genome phylogeny substantially revises the tree of life.</title>
        <authorList>
            <person name="Parks D.H."/>
            <person name="Chuvochina M."/>
            <person name="Waite D.W."/>
            <person name="Rinke C."/>
            <person name="Skarshewski A."/>
            <person name="Chaumeil P.A."/>
            <person name="Hugenholtz P."/>
        </authorList>
    </citation>
    <scope>NUCLEOTIDE SEQUENCE [LARGE SCALE GENOMIC DNA]</scope>
    <source>
        <strain evidence="3">UBA9375</strain>
    </source>
</reference>
<dbReference type="CDD" id="cd00158">
    <property type="entry name" value="RHOD"/>
    <property type="match status" value="1"/>
</dbReference>
<sequence length="133" mass="14475">MNALKPLLLIFVTAGLLVSTLNGAEPTKDSLATVKKNVENDKAVLVDVREKGEWDNGHIAGATFLPLSELRNGISKSVLAKRISKDQVIYTHCAVGIRSCRAADYLLKHGYDVRPLKPGYKDLVAAGFKKAKE</sequence>
<dbReference type="InterPro" id="IPR001763">
    <property type="entry name" value="Rhodanese-like_dom"/>
</dbReference>
<dbReference type="PANTHER" id="PTHR43031:SF1">
    <property type="entry name" value="PYRIDINE NUCLEOTIDE-DISULPHIDE OXIDOREDUCTASE"/>
    <property type="match status" value="1"/>
</dbReference>
<dbReference type="SUPFAM" id="SSF52821">
    <property type="entry name" value="Rhodanese/Cell cycle control phosphatase"/>
    <property type="match status" value="1"/>
</dbReference>
<gene>
    <name evidence="3" type="ORF">DIT97_31845</name>
</gene>
<feature type="chain" id="PRO_5017745585" evidence="1">
    <location>
        <begin position="25"/>
        <end position="133"/>
    </location>
</feature>
<comment type="caution">
    <text evidence="3">The sequence shown here is derived from an EMBL/GenBank/DDBJ whole genome shotgun (WGS) entry which is preliminary data.</text>
</comment>
<keyword evidence="1" id="KW-0732">Signal</keyword>
<evidence type="ECO:0000313" key="3">
    <source>
        <dbReference type="EMBL" id="HCO27371.1"/>
    </source>
</evidence>
<dbReference type="PANTHER" id="PTHR43031">
    <property type="entry name" value="FAD-DEPENDENT OXIDOREDUCTASE"/>
    <property type="match status" value="1"/>
</dbReference>
<dbReference type="EMBL" id="DQAY01000196">
    <property type="protein sequence ID" value="HCO27371.1"/>
    <property type="molecule type" value="Genomic_DNA"/>
</dbReference>
<name>A0A3D3REW6_9PLAN</name>
<evidence type="ECO:0000256" key="1">
    <source>
        <dbReference type="SAM" id="SignalP"/>
    </source>
</evidence>
<organism evidence="3 4">
    <name type="scientific">Gimesia maris</name>
    <dbReference type="NCBI Taxonomy" id="122"/>
    <lineage>
        <taxon>Bacteria</taxon>
        <taxon>Pseudomonadati</taxon>
        <taxon>Planctomycetota</taxon>
        <taxon>Planctomycetia</taxon>
        <taxon>Planctomycetales</taxon>
        <taxon>Planctomycetaceae</taxon>
        <taxon>Gimesia</taxon>
    </lineage>
</organism>
<dbReference type="AlphaFoldDB" id="A0A3D3REW6"/>
<dbReference type="PROSITE" id="PS50206">
    <property type="entry name" value="RHODANESE_3"/>
    <property type="match status" value="1"/>
</dbReference>
<dbReference type="Pfam" id="PF00581">
    <property type="entry name" value="Rhodanese"/>
    <property type="match status" value="1"/>
</dbReference>
<protein>
    <submittedName>
        <fullName evidence="3">Rhodanese-like domain-containing protein</fullName>
    </submittedName>
</protein>
<evidence type="ECO:0000313" key="4">
    <source>
        <dbReference type="Proteomes" id="UP000263642"/>
    </source>
</evidence>
<dbReference type="Gene3D" id="3.40.250.10">
    <property type="entry name" value="Rhodanese-like domain"/>
    <property type="match status" value="1"/>
</dbReference>
<dbReference type="SMART" id="SM00450">
    <property type="entry name" value="RHOD"/>
    <property type="match status" value="1"/>
</dbReference>
<proteinExistence type="predicted"/>